<evidence type="ECO:0000313" key="2">
    <source>
        <dbReference type="Proteomes" id="UP000266841"/>
    </source>
</evidence>
<gene>
    <name evidence="1" type="ORF">THAOC_21348</name>
</gene>
<accession>K0SJ63</accession>
<protein>
    <submittedName>
        <fullName evidence="1">Uncharacterized protein</fullName>
    </submittedName>
</protein>
<name>K0SJ63_THAOC</name>
<sequence>MFIEPLHIKIVGKRECGPLRKKGAFWTFGGLSYLIYGLLPEPESDLSQTESPILQQRPTHGVISHRHMHAHNISVSLWTDQVKLIERMDRWILTRVFVWSYDSGAFPDGY</sequence>
<proteinExistence type="predicted"/>
<reference evidence="1 2" key="1">
    <citation type="journal article" date="2012" name="Genome Biol.">
        <title>Genome and low-iron response of an oceanic diatom adapted to chronic iron limitation.</title>
        <authorList>
            <person name="Lommer M."/>
            <person name="Specht M."/>
            <person name="Roy A.S."/>
            <person name="Kraemer L."/>
            <person name="Andreson R."/>
            <person name="Gutowska M.A."/>
            <person name="Wolf J."/>
            <person name="Bergner S.V."/>
            <person name="Schilhabel M.B."/>
            <person name="Klostermeier U.C."/>
            <person name="Beiko R.G."/>
            <person name="Rosenstiel P."/>
            <person name="Hippler M."/>
            <person name="Laroche J."/>
        </authorList>
    </citation>
    <scope>NUCLEOTIDE SEQUENCE [LARGE SCALE GENOMIC DNA]</scope>
    <source>
        <strain evidence="1 2">CCMP1005</strain>
    </source>
</reference>
<keyword evidence="2" id="KW-1185">Reference proteome</keyword>
<evidence type="ECO:0000313" key="1">
    <source>
        <dbReference type="EMBL" id="EJK58522.1"/>
    </source>
</evidence>
<comment type="caution">
    <text evidence="1">The sequence shown here is derived from an EMBL/GenBank/DDBJ whole genome shotgun (WGS) entry which is preliminary data.</text>
</comment>
<dbReference type="AlphaFoldDB" id="K0SJ63"/>
<dbReference type="EMBL" id="AGNL01024993">
    <property type="protein sequence ID" value="EJK58522.1"/>
    <property type="molecule type" value="Genomic_DNA"/>
</dbReference>
<organism evidence="1 2">
    <name type="scientific">Thalassiosira oceanica</name>
    <name type="common">Marine diatom</name>
    <dbReference type="NCBI Taxonomy" id="159749"/>
    <lineage>
        <taxon>Eukaryota</taxon>
        <taxon>Sar</taxon>
        <taxon>Stramenopiles</taxon>
        <taxon>Ochrophyta</taxon>
        <taxon>Bacillariophyta</taxon>
        <taxon>Coscinodiscophyceae</taxon>
        <taxon>Thalassiosirophycidae</taxon>
        <taxon>Thalassiosirales</taxon>
        <taxon>Thalassiosiraceae</taxon>
        <taxon>Thalassiosira</taxon>
    </lineage>
</organism>
<dbReference type="Proteomes" id="UP000266841">
    <property type="component" value="Unassembled WGS sequence"/>
</dbReference>